<protein>
    <submittedName>
        <fullName evidence="2">Alpha/beta hydrolase</fullName>
    </submittedName>
</protein>
<dbReference type="GO" id="GO:0016787">
    <property type="term" value="F:hydrolase activity"/>
    <property type="evidence" value="ECO:0007669"/>
    <property type="project" value="UniProtKB-KW"/>
</dbReference>
<organism evidence="2 3">
    <name type="scientific">Luteibacter anthropi</name>
    <dbReference type="NCBI Taxonomy" id="564369"/>
    <lineage>
        <taxon>Bacteria</taxon>
        <taxon>Pseudomonadati</taxon>
        <taxon>Pseudomonadota</taxon>
        <taxon>Gammaproteobacteria</taxon>
        <taxon>Lysobacterales</taxon>
        <taxon>Rhodanobacteraceae</taxon>
        <taxon>Luteibacter</taxon>
    </lineage>
</organism>
<dbReference type="RefSeq" id="WP_166945494.1">
    <property type="nucleotide sequence ID" value="NZ_JAARLZ010000001.1"/>
</dbReference>
<dbReference type="InterPro" id="IPR029058">
    <property type="entry name" value="AB_hydrolase_fold"/>
</dbReference>
<accession>A0A7X5ZGL6</accession>
<gene>
    <name evidence="2" type="ORF">HBF25_00380</name>
</gene>
<dbReference type="Gene3D" id="3.40.50.1820">
    <property type="entry name" value="alpha/beta hydrolase"/>
    <property type="match status" value="1"/>
</dbReference>
<reference evidence="2 3" key="1">
    <citation type="submission" date="2020-03" db="EMBL/GenBank/DDBJ databases">
        <authorList>
            <person name="Lai Q."/>
        </authorList>
    </citation>
    <scope>NUCLEOTIDE SEQUENCE [LARGE SCALE GENOMIC DNA]</scope>
    <source>
        <strain evidence="2 3">CCUG 25036</strain>
    </source>
</reference>
<keyword evidence="2" id="KW-0378">Hydrolase</keyword>
<evidence type="ECO:0000313" key="3">
    <source>
        <dbReference type="Proteomes" id="UP000490980"/>
    </source>
</evidence>
<dbReference type="Proteomes" id="UP000490980">
    <property type="component" value="Unassembled WGS sequence"/>
</dbReference>
<evidence type="ECO:0000256" key="1">
    <source>
        <dbReference type="SAM" id="SignalP"/>
    </source>
</evidence>
<feature type="signal peptide" evidence="1">
    <location>
        <begin position="1"/>
        <end position="21"/>
    </location>
</feature>
<dbReference type="SUPFAM" id="SSF53474">
    <property type="entry name" value="alpha/beta-Hydrolases"/>
    <property type="match status" value="2"/>
</dbReference>
<keyword evidence="1" id="KW-0732">Signal</keyword>
<sequence>MQGLALRTLPLLLMGCFSAHASHSATIAWRTCDGIVDHQDIEALGPRLKCGKLEVPFDHARPGDSRTLALDVVLATAGAPSATQRTLLLEGSEKHANLPARAVQAWDAAMSGASNGALGDLADAFDIVALANRHDIWKPSAGCATLDLAALERVSTDPEDNQAWDYFKDYAGRCADEAQHLGTSQRAADVEWLRRALGIDKLDILAGGHGAGLVTSYATQYPQSTGRVLIDNGINLDHGWDRYFVGSAESLERERHRQAYVPAAMEPRRWELGDSAQEVRDNVFGRVPMLFRTRWAGLLWEPADLRAAVEVARLYLNADDVARKDMLSQVEHHRFMIDDADDARVRRTARAMVAAFPEQGIWRLGTFRASFLPALCNDLSLRRDEEGVRQWLRSAQDQWLHWDQRMIAAMVVCSQWKESSQPKATLDALSKLPPFVWLHYGEHRTYPLAAVQPYLDELPNVRQVVIGGPQAVVNGRPNLYALGPAQPCAGQIGAHYLLTGETPSQSVTACPAQGTP</sequence>
<keyword evidence="3" id="KW-1185">Reference proteome</keyword>
<dbReference type="EMBL" id="JAARLZ010000001">
    <property type="protein sequence ID" value="NII04834.1"/>
    <property type="molecule type" value="Genomic_DNA"/>
</dbReference>
<name>A0A7X5ZGL6_9GAMM</name>
<comment type="caution">
    <text evidence="2">The sequence shown here is derived from an EMBL/GenBank/DDBJ whole genome shotgun (WGS) entry which is preliminary data.</text>
</comment>
<proteinExistence type="predicted"/>
<evidence type="ECO:0000313" key="2">
    <source>
        <dbReference type="EMBL" id="NII04834.1"/>
    </source>
</evidence>
<feature type="chain" id="PRO_5030527028" evidence="1">
    <location>
        <begin position="22"/>
        <end position="516"/>
    </location>
</feature>
<dbReference type="AlphaFoldDB" id="A0A7X5ZGL6"/>